<keyword evidence="4 6" id="KW-1133">Transmembrane helix</keyword>
<evidence type="ECO:0000256" key="5">
    <source>
        <dbReference type="ARBA" id="ARBA00023136"/>
    </source>
</evidence>
<keyword evidence="10" id="KW-0067">ATP-binding</keyword>
<evidence type="ECO:0000313" key="11">
    <source>
        <dbReference type="Proteomes" id="UP001642464"/>
    </source>
</evidence>
<dbReference type="Pfam" id="PF02687">
    <property type="entry name" value="FtsX"/>
    <property type="match status" value="1"/>
</dbReference>
<feature type="non-terminal residue" evidence="10">
    <location>
        <position position="483"/>
    </location>
</feature>
<feature type="domain" description="ABC3 transporter permease C-terminal" evidence="8">
    <location>
        <begin position="362"/>
        <end position="478"/>
    </location>
</feature>
<dbReference type="PANTHER" id="PTHR43738">
    <property type="entry name" value="ABC TRANSPORTER, MEMBRANE PROTEIN"/>
    <property type="match status" value="1"/>
</dbReference>
<dbReference type="InterPro" id="IPR003439">
    <property type="entry name" value="ABC_transporter-like_ATP-bd"/>
</dbReference>
<evidence type="ECO:0000256" key="2">
    <source>
        <dbReference type="ARBA" id="ARBA00022475"/>
    </source>
</evidence>
<dbReference type="Proteomes" id="UP001642464">
    <property type="component" value="Unassembled WGS sequence"/>
</dbReference>
<dbReference type="InterPro" id="IPR003838">
    <property type="entry name" value="ABC3_permease_C"/>
</dbReference>
<dbReference type="Pfam" id="PF12704">
    <property type="entry name" value="MacB_PCD"/>
    <property type="match status" value="1"/>
</dbReference>
<accession>A0ABP0LG54</accession>
<feature type="domain" description="MacB-like periplasmic core" evidence="9">
    <location>
        <begin position="148"/>
        <end position="280"/>
    </location>
</feature>
<evidence type="ECO:0000313" key="10">
    <source>
        <dbReference type="EMBL" id="CAK9038160.1"/>
    </source>
</evidence>
<keyword evidence="10" id="KW-0449">Lipoprotein</keyword>
<feature type="non-terminal residue" evidence="10">
    <location>
        <position position="1"/>
    </location>
</feature>
<dbReference type="InterPro" id="IPR025857">
    <property type="entry name" value="MacB_PCD"/>
</dbReference>
<evidence type="ECO:0000259" key="9">
    <source>
        <dbReference type="Pfam" id="PF12704"/>
    </source>
</evidence>
<evidence type="ECO:0000259" key="8">
    <source>
        <dbReference type="Pfam" id="PF02687"/>
    </source>
</evidence>
<dbReference type="PANTHER" id="PTHR43738:SF2">
    <property type="entry name" value="ABC TRANSPORTER PERMEASE"/>
    <property type="match status" value="1"/>
</dbReference>
<dbReference type="Pfam" id="PF00005">
    <property type="entry name" value="ABC_tran"/>
    <property type="match status" value="1"/>
</dbReference>
<evidence type="ECO:0000256" key="1">
    <source>
        <dbReference type="ARBA" id="ARBA00004651"/>
    </source>
</evidence>
<reference evidence="10 11" key="1">
    <citation type="submission" date="2024-02" db="EMBL/GenBank/DDBJ databases">
        <authorList>
            <person name="Chen Y."/>
            <person name="Shah S."/>
            <person name="Dougan E. K."/>
            <person name="Thang M."/>
            <person name="Chan C."/>
        </authorList>
    </citation>
    <scope>NUCLEOTIDE SEQUENCE [LARGE SCALE GENOMIC DNA]</scope>
</reference>
<keyword evidence="2" id="KW-1003">Cell membrane</keyword>
<organism evidence="10 11">
    <name type="scientific">Durusdinium trenchii</name>
    <dbReference type="NCBI Taxonomy" id="1381693"/>
    <lineage>
        <taxon>Eukaryota</taxon>
        <taxon>Sar</taxon>
        <taxon>Alveolata</taxon>
        <taxon>Dinophyceae</taxon>
        <taxon>Suessiales</taxon>
        <taxon>Symbiodiniaceae</taxon>
        <taxon>Durusdinium</taxon>
    </lineage>
</organism>
<evidence type="ECO:0000256" key="3">
    <source>
        <dbReference type="ARBA" id="ARBA00022692"/>
    </source>
</evidence>
<dbReference type="InterPro" id="IPR027417">
    <property type="entry name" value="P-loop_NTPase"/>
</dbReference>
<comment type="caution">
    <text evidence="10">The sequence shown here is derived from an EMBL/GenBank/DDBJ whole genome shotgun (WGS) entry which is preliminary data.</text>
</comment>
<sequence length="483" mass="50553">AKAAAATGSVQDEALRLLDRLGLNAAHAHKPALALSVGQHQRVAAARALIGGPGLVIADEPTSALDAHARDAFLALLTDECARSGAALLFVSHDLSLASRFARSMDLPALNRCGNSVTLRTIDSTELIVGARGGAINLLLYSVFRLGDPTANISWESYELISTAPSVEWTVPISLGDSHRGYRVVGTLPAYFEHYGYGRDQRLVFAEGRAFEDLYEVVLGAEVATRLDYALGSELVLSHGIGDVSFAEHSGHDFHVVGILAPTGTPVDRSVHVSLASIELIHEGWQAGIAPGAATAASATTGDLTPESVTAVFVGVSSPIQILGLQRQINTYRGEALTAIMPGVALGQLWQVIGTAERAFAAISLLVILVGLTGILTALSSSINERRREMAVLRAAGARPHDIFFLLVTEAAVVAFGAAIIGIQLANIAFAALGAMISSRYGISLPAGLGMEEIWVLVLMPLAGAAMGVWPAIRALRNALSDG</sequence>
<dbReference type="Gene3D" id="3.40.50.300">
    <property type="entry name" value="P-loop containing nucleotide triphosphate hydrolases"/>
    <property type="match status" value="1"/>
</dbReference>
<name>A0ABP0LG54_9DINO</name>
<dbReference type="GO" id="GO:0005524">
    <property type="term" value="F:ATP binding"/>
    <property type="evidence" value="ECO:0007669"/>
    <property type="project" value="UniProtKB-KW"/>
</dbReference>
<gene>
    <name evidence="10" type="ORF">SCF082_LOCUS22487</name>
</gene>
<keyword evidence="10" id="KW-0547">Nucleotide-binding</keyword>
<feature type="transmembrane region" description="Helical" evidence="6">
    <location>
        <begin position="359"/>
        <end position="383"/>
    </location>
</feature>
<keyword evidence="3 6" id="KW-0812">Transmembrane</keyword>
<protein>
    <submittedName>
        <fullName evidence="10">Lipoprotein-releasing system ATP-binding protein LolD</fullName>
    </submittedName>
</protein>
<proteinExistence type="predicted"/>
<keyword evidence="11" id="KW-1185">Reference proteome</keyword>
<evidence type="ECO:0000256" key="4">
    <source>
        <dbReference type="ARBA" id="ARBA00022989"/>
    </source>
</evidence>
<feature type="domain" description="ABC transporter" evidence="7">
    <location>
        <begin position="11"/>
        <end position="63"/>
    </location>
</feature>
<evidence type="ECO:0000256" key="6">
    <source>
        <dbReference type="SAM" id="Phobius"/>
    </source>
</evidence>
<dbReference type="SUPFAM" id="SSF52540">
    <property type="entry name" value="P-loop containing nucleoside triphosphate hydrolases"/>
    <property type="match status" value="1"/>
</dbReference>
<evidence type="ECO:0000259" key="7">
    <source>
        <dbReference type="Pfam" id="PF00005"/>
    </source>
</evidence>
<feature type="transmembrane region" description="Helical" evidence="6">
    <location>
        <begin position="404"/>
        <end position="434"/>
    </location>
</feature>
<comment type="subcellular location">
    <subcellularLocation>
        <location evidence="1">Cell membrane</location>
        <topology evidence="1">Multi-pass membrane protein</topology>
    </subcellularLocation>
</comment>
<dbReference type="EMBL" id="CAXAMM010016142">
    <property type="protein sequence ID" value="CAK9038160.1"/>
    <property type="molecule type" value="Genomic_DNA"/>
</dbReference>
<keyword evidence="5 6" id="KW-0472">Membrane</keyword>
<feature type="transmembrane region" description="Helical" evidence="6">
    <location>
        <begin position="454"/>
        <end position="473"/>
    </location>
</feature>
<dbReference type="InterPro" id="IPR051125">
    <property type="entry name" value="ABC-4/HrtB_transporter"/>
</dbReference>